<comment type="caution">
    <text evidence="2">The sequence shown here is derived from an EMBL/GenBank/DDBJ whole genome shotgun (WGS) entry which is preliminary data.</text>
</comment>
<protein>
    <recommendedName>
        <fullName evidence="4">Tyr recombinase domain-containing protein</fullName>
    </recommendedName>
</protein>
<proteinExistence type="predicted"/>
<dbReference type="Gene3D" id="1.10.443.10">
    <property type="entry name" value="Intergrase catalytic core"/>
    <property type="match status" value="1"/>
</dbReference>
<dbReference type="EMBL" id="JAJEQO010000012">
    <property type="protein sequence ID" value="MCC2213671.1"/>
    <property type="molecule type" value="Genomic_DNA"/>
</dbReference>
<reference evidence="2 3" key="1">
    <citation type="submission" date="2021-10" db="EMBL/GenBank/DDBJ databases">
        <title>Anaerobic single-cell dispensing facilitates the cultivation of human gut bacteria.</title>
        <authorList>
            <person name="Afrizal A."/>
        </authorList>
    </citation>
    <scope>NUCLEOTIDE SEQUENCE [LARGE SCALE GENOMIC DNA]</scope>
    <source>
        <strain evidence="2 3">CLA-AA-H223</strain>
    </source>
</reference>
<evidence type="ECO:0000313" key="2">
    <source>
        <dbReference type="EMBL" id="MCC2213671.1"/>
    </source>
</evidence>
<organism evidence="2 3">
    <name type="scientific">Faecalibacterium hominis</name>
    <name type="common">ex Afrizal et al. 2022</name>
    <dbReference type="NCBI Taxonomy" id="2881265"/>
    <lineage>
        <taxon>Bacteria</taxon>
        <taxon>Bacillati</taxon>
        <taxon>Bacillota</taxon>
        <taxon>Clostridia</taxon>
        <taxon>Eubacteriales</taxon>
        <taxon>Oscillospiraceae</taxon>
        <taxon>Faecalibacterium</taxon>
    </lineage>
</organism>
<dbReference type="RefSeq" id="WP_227622775.1">
    <property type="nucleotide sequence ID" value="NZ_JAJEQO010000012.1"/>
</dbReference>
<evidence type="ECO:0008006" key="4">
    <source>
        <dbReference type="Google" id="ProtNLM"/>
    </source>
</evidence>
<dbReference type="Proteomes" id="UP001199236">
    <property type="component" value="Unassembled WGS sequence"/>
</dbReference>
<keyword evidence="3" id="KW-1185">Reference proteome</keyword>
<sequence length="68" mass="7455">MRAALDSMEDPILHLAVHLTLVGALREGEVAGLTPEDIDFDAANGMGTFTVSRSMQRVQKDTPVRICW</sequence>
<dbReference type="SUPFAM" id="SSF56349">
    <property type="entry name" value="DNA breaking-rejoining enzymes"/>
    <property type="match status" value="1"/>
</dbReference>
<evidence type="ECO:0000313" key="3">
    <source>
        <dbReference type="Proteomes" id="UP001199236"/>
    </source>
</evidence>
<evidence type="ECO:0000256" key="1">
    <source>
        <dbReference type="ARBA" id="ARBA00023172"/>
    </source>
</evidence>
<keyword evidence="1" id="KW-0233">DNA recombination</keyword>
<gene>
    <name evidence="2" type="ORF">LKD34_09240</name>
</gene>
<name>A0ABS8FGV8_9FIRM</name>
<accession>A0ABS8FGV8</accession>
<dbReference type="InterPro" id="IPR011010">
    <property type="entry name" value="DNA_brk_join_enz"/>
</dbReference>
<dbReference type="InterPro" id="IPR013762">
    <property type="entry name" value="Integrase-like_cat_sf"/>
</dbReference>